<dbReference type="InterPro" id="IPR058627">
    <property type="entry name" value="MdtA-like_C"/>
</dbReference>
<protein>
    <submittedName>
        <fullName evidence="8">Membrane fusion protein of RND family multidrug efflux pump</fullName>
    </submittedName>
</protein>
<feature type="region of interest" description="Disordered" evidence="5">
    <location>
        <begin position="246"/>
        <end position="266"/>
    </location>
</feature>
<dbReference type="SUPFAM" id="SSF111369">
    <property type="entry name" value="HlyD-like secretion proteins"/>
    <property type="match status" value="1"/>
</dbReference>
<name>A0A125T2Q4_HALHR</name>
<proteinExistence type="inferred from homology"/>
<dbReference type="GO" id="GO:1990281">
    <property type="term" value="C:efflux pump complex"/>
    <property type="evidence" value="ECO:0007669"/>
    <property type="project" value="TreeGrafter"/>
</dbReference>
<dbReference type="GO" id="GO:0015562">
    <property type="term" value="F:efflux transmembrane transporter activity"/>
    <property type="evidence" value="ECO:0007669"/>
    <property type="project" value="TreeGrafter"/>
</dbReference>
<gene>
    <name evidence="8" type="ORF">HH1059_16920</name>
</gene>
<evidence type="ECO:0000256" key="2">
    <source>
        <dbReference type="ARBA" id="ARBA00009477"/>
    </source>
</evidence>
<dbReference type="PANTHER" id="PTHR30469">
    <property type="entry name" value="MULTIDRUG RESISTANCE PROTEIN MDTA"/>
    <property type="match status" value="1"/>
</dbReference>
<dbReference type="Gene3D" id="1.10.287.470">
    <property type="entry name" value="Helix hairpin bin"/>
    <property type="match status" value="1"/>
</dbReference>
<sequence>MTYLQPDLKPAPRHNPLQRLILLLALCLTLIWLSGCGDDDAEENDQERPSIAVTWTAASEQQVRETRNAVGSIEALSAPFIAAEISGIITTLKVDEGDEIEQGDLLAEIEADDYRDERDSAAADVARLTAQVGVQERNVRRAQELYADDHISADELDNAEADLESREQELTAALANLRRAERNLERTRIRSGIDGAVSERHVSAGDYTVAGDPLFDLTDTHNLKARIPVSERLAQHIDSQTQLQLRNRSGSPSEYSATVTNMRPNISPRTRSLHLLAAIDNPGDWRPGASIDAEVVLDVREQIVLPTQSVVRRPAGEVVFILDDDEQTVTERSVETGTRMGDRIEISSGVESGERVVVDGAGFLTDGAEVRAEEREDSESATE</sequence>
<dbReference type="Proteomes" id="UP000218890">
    <property type="component" value="Chromosome"/>
</dbReference>
<dbReference type="EMBL" id="AP017372">
    <property type="protein sequence ID" value="BAU58405.1"/>
    <property type="molecule type" value="Genomic_DNA"/>
</dbReference>
<keyword evidence="4" id="KW-0175">Coiled coil</keyword>
<dbReference type="RefSeq" id="WP_096409772.1">
    <property type="nucleotide sequence ID" value="NZ_AP017372.2"/>
</dbReference>
<feature type="domain" description="Multidrug resistance protein MdtA-like barrel-sandwich hybrid" evidence="6">
    <location>
        <begin position="81"/>
        <end position="218"/>
    </location>
</feature>
<dbReference type="Pfam" id="PF25917">
    <property type="entry name" value="BSH_RND"/>
    <property type="match status" value="1"/>
</dbReference>
<dbReference type="PANTHER" id="PTHR30469:SF15">
    <property type="entry name" value="HLYD FAMILY OF SECRETION PROTEINS"/>
    <property type="match status" value="1"/>
</dbReference>
<comment type="similarity">
    <text evidence="2">Belongs to the membrane fusion protein (MFP) (TC 8.A.1) family.</text>
</comment>
<comment type="subcellular location">
    <subcellularLocation>
        <location evidence="1">Cell envelope</location>
    </subcellularLocation>
</comment>
<dbReference type="Pfam" id="PF25967">
    <property type="entry name" value="RND-MFP_C"/>
    <property type="match status" value="1"/>
</dbReference>
<evidence type="ECO:0000259" key="6">
    <source>
        <dbReference type="Pfam" id="PF25917"/>
    </source>
</evidence>
<keyword evidence="3" id="KW-0813">Transport</keyword>
<organism evidence="8 9">
    <name type="scientific">Halorhodospira halochloris</name>
    <name type="common">Ectothiorhodospira halochloris</name>
    <dbReference type="NCBI Taxonomy" id="1052"/>
    <lineage>
        <taxon>Bacteria</taxon>
        <taxon>Pseudomonadati</taxon>
        <taxon>Pseudomonadota</taxon>
        <taxon>Gammaproteobacteria</taxon>
        <taxon>Chromatiales</taxon>
        <taxon>Ectothiorhodospiraceae</taxon>
        <taxon>Halorhodospira</taxon>
    </lineage>
</organism>
<feature type="coiled-coil region" evidence="4">
    <location>
        <begin position="111"/>
        <end position="190"/>
    </location>
</feature>
<dbReference type="Gene3D" id="2.40.50.100">
    <property type="match status" value="1"/>
</dbReference>
<dbReference type="OrthoDB" id="9806939at2"/>
<dbReference type="KEGG" id="hhk:HH1059_16920"/>
<dbReference type="InterPro" id="IPR006143">
    <property type="entry name" value="RND_pump_MFP"/>
</dbReference>
<dbReference type="InterPro" id="IPR058625">
    <property type="entry name" value="MdtA-like_BSH"/>
</dbReference>
<keyword evidence="9" id="KW-1185">Reference proteome</keyword>
<dbReference type="AlphaFoldDB" id="A0A125T2Q4"/>
<dbReference type="Gene3D" id="2.40.420.20">
    <property type="match status" value="1"/>
</dbReference>
<evidence type="ECO:0000313" key="8">
    <source>
        <dbReference type="EMBL" id="BAU58405.1"/>
    </source>
</evidence>
<evidence type="ECO:0000259" key="7">
    <source>
        <dbReference type="Pfam" id="PF25967"/>
    </source>
</evidence>
<evidence type="ECO:0000256" key="4">
    <source>
        <dbReference type="SAM" id="Coils"/>
    </source>
</evidence>
<evidence type="ECO:0000256" key="3">
    <source>
        <dbReference type="ARBA" id="ARBA00022448"/>
    </source>
</evidence>
<evidence type="ECO:0000256" key="5">
    <source>
        <dbReference type="SAM" id="MobiDB-lite"/>
    </source>
</evidence>
<accession>A0A125T2Q4</accession>
<feature type="domain" description="Multidrug resistance protein MdtA-like C-terminal permuted SH3" evidence="7">
    <location>
        <begin position="303"/>
        <end position="361"/>
    </location>
</feature>
<dbReference type="Gene3D" id="2.40.30.170">
    <property type="match status" value="1"/>
</dbReference>
<evidence type="ECO:0000313" key="9">
    <source>
        <dbReference type="Proteomes" id="UP000218890"/>
    </source>
</evidence>
<reference evidence="8" key="1">
    <citation type="submission" date="2016-02" db="EMBL/GenBank/DDBJ databases">
        <title>Halorhodospira halochloris DSM-1059 complete genome, version 2.</title>
        <authorList>
            <person name="Tsukatani Y."/>
        </authorList>
    </citation>
    <scope>NUCLEOTIDE SEQUENCE</scope>
    <source>
        <strain evidence="8">DSM 1059</strain>
    </source>
</reference>
<evidence type="ECO:0000256" key="1">
    <source>
        <dbReference type="ARBA" id="ARBA00004196"/>
    </source>
</evidence>
<dbReference type="NCBIfam" id="TIGR01730">
    <property type="entry name" value="RND_mfp"/>
    <property type="match status" value="1"/>
</dbReference>